<dbReference type="GeneID" id="13445357"/>
<keyword evidence="5" id="KW-1185">Reference proteome</keyword>
<dbReference type="VEuPathDB" id="ToxoDB:NCLIV_065600"/>
<dbReference type="InterPro" id="IPR006580">
    <property type="entry name" value="Znf_TTF"/>
</dbReference>
<evidence type="ECO:0000313" key="4">
    <source>
        <dbReference type="EMBL" id="CEL70890.1"/>
    </source>
</evidence>
<reference evidence="4" key="4">
    <citation type="journal article" date="2015" name="PLoS ONE">
        <title>Comprehensive Evaluation of Toxoplasma gondii VEG and Neospora caninum LIV Genomes with Tachyzoite Stage Transcriptome and Proteome Defines Novel Transcript Features.</title>
        <authorList>
            <person name="Ramaprasad A."/>
            <person name="Mourier T."/>
            <person name="Naeem R."/>
            <person name="Malas T.B."/>
            <person name="Moussa E."/>
            <person name="Panigrahi A."/>
            <person name="Vermont S.J."/>
            <person name="Otto T.D."/>
            <person name="Wastling J."/>
            <person name="Pain A."/>
        </authorList>
    </citation>
    <scope>NUCLEOTIDE SEQUENCE</scope>
    <source>
        <strain evidence="4">Liverpool</strain>
    </source>
</reference>
<evidence type="ECO:0000313" key="5">
    <source>
        <dbReference type="Proteomes" id="UP000007494"/>
    </source>
</evidence>
<evidence type="ECO:0000259" key="2">
    <source>
        <dbReference type="SMART" id="SM00597"/>
    </source>
</evidence>
<feature type="compositionally biased region" description="Basic and acidic residues" evidence="1">
    <location>
        <begin position="145"/>
        <end position="159"/>
    </location>
</feature>
<dbReference type="AlphaFoldDB" id="F0VQY7"/>
<dbReference type="eggNOG" id="ENOG502QZ1D">
    <property type="taxonomic scope" value="Eukaryota"/>
</dbReference>
<feature type="region of interest" description="Disordered" evidence="1">
    <location>
        <begin position="297"/>
        <end position="323"/>
    </location>
</feature>
<dbReference type="InParanoid" id="F0VQY7"/>
<reference evidence="3" key="2">
    <citation type="submission" date="2011-03" db="EMBL/GenBank/DDBJ databases">
        <title>Comparative genomics and transcriptomics of Neospora caninum and Toxoplasma gondii.</title>
        <authorList>
            <person name="Reid A.J."/>
            <person name="Sohal A."/>
            <person name="Harris D."/>
            <person name="Quail M."/>
            <person name="Sanders M."/>
            <person name="Berriman M."/>
            <person name="Wastling J.M."/>
            <person name="Pain A."/>
        </authorList>
    </citation>
    <scope>NUCLEOTIDE SEQUENCE</scope>
    <source>
        <strain evidence="3">Liverpool</strain>
    </source>
</reference>
<feature type="region of interest" description="Disordered" evidence="1">
    <location>
        <begin position="144"/>
        <end position="182"/>
    </location>
</feature>
<protein>
    <recommendedName>
        <fullName evidence="2">TTF-type domain-containing protein</fullName>
    </recommendedName>
</protein>
<dbReference type="OMA" id="WENDPEF"/>
<dbReference type="EMBL" id="FR823393">
    <property type="protein sequence ID" value="CBZ56134.1"/>
    <property type="molecule type" value="Genomic_DNA"/>
</dbReference>
<feature type="region of interest" description="Disordered" evidence="1">
    <location>
        <begin position="1"/>
        <end position="41"/>
    </location>
</feature>
<reference evidence="5" key="3">
    <citation type="journal article" date="2012" name="PLoS Pathog.">
        <title>Comparative genomics of the apicomplexan parasites Toxoplasma gondii and Neospora caninum: Coccidia differing in host range and transmission strategy.</title>
        <authorList>
            <person name="Reid A.J."/>
            <person name="Vermont S.J."/>
            <person name="Cotton J.A."/>
            <person name="Harris D."/>
            <person name="Hill-Cawthorne G.A."/>
            <person name="Konen-Waisman S."/>
            <person name="Latham S.M."/>
            <person name="Mourier T."/>
            <person name="Norton R."/>
            <person name="Quail M.A."/>
            <person name="Sanders M."/>
            <person name="Shanmugam D."/>
            <person name="Sohal A."/>
            <person name="Wasmuth J.D."/>
            <person name="Brunk B."/>
            <person name="Grigg M.E."/>
            <person name="Howard J.C."/>
            <person name="Parkinson J."/>
            <person name="Roos D.S."/>
            <person name="Trees A.J."/>
            <person name="Berriman M."/>
            <person name="Pain A."/>
            <person name="Wastling J.M."/>
        </authorList>
    </citation>
    <scope>NUCLEOTIDE SEQUENCE [LARGE SCALE GENOMIC DNA]</scope>
    <source>
        <strain evidence="5">Liverpool</strain>
    </source>
</reference>
<organism evidence="3 5">
    <name type="scientific">Neospora caninum (strain Liverpool)</name>
    <dbReference type="NCBI Taxonomy" id="572307"/>
    <lineage>
        <taxon>Eukaryota</taxon>
        <taxon>Sar</taxon>
        <taxon>Alveolata</taxon>
        <taxon>Apicomplexa</taxon>
        <taxon>Conoidasida</taxon>
        <taxon>Coccidia</taxon>
        <taxon>Eucoccidiorida</taxon>
        <taxon>Eimeriorina</taxon>
        <taxon>Sarcocystidae</taxon>
        <taxon>Neospora</taxon>
    </lineage>
</organism>
<proteinExistence type="predicted"/>
<name>F0VQY7_NEOCL</name>
<sequence length="515" mass="57855">MCSSSAYSPGSSDFSTCARRPDPRPSSLHPRRRSDDESAFTGSACCARTALTSSARGLSGSFPEDALEELVRYKLSYAVEERLARRRHGCFPCGGSSSPSVARHSISADSLCERAQRVIPQFCEQAARRPHACSFPPSAYFANDPRLEDRRGDGEEPRWSKAVFSDEESTSEDRQTTCSSVSTDSLKSRLVPAAILRALAQPLPPPRFYAEDDAQEQFSAPTLEAAYGRSLTLLERALAEPLPVRRPSRTARYEAPEREDGAFSAAARCVADLCFENRVPRTALPREELAVKHALETAEEQEAPLPKVKSEAPERPNLGGKRYRSPPFVAQFDDAAPLEAESELERRAKRPVFQRWAWENDPEFVIDDPATWTKESTAKYMDDLILHGPPQCDFTNFVPPLTNKRRFSLRELFLTVGGRRQDRKWMLYSPRSDAVFCFPCLLYSPRVSKFVSEGFCLWRNQGKRYREHETSSEHRAAVMKLDMRRKAIAEGCVLPVLHKIARSGRLPVEDHPAPV</sequence>
<evidence type="ECO:0000256" key="1">
    <source>
        <dbReference type="SAM" id="MobiDB-lite"/>
    </source>
</evidence>
<accession>F0VQY7</accession>
<dbReference type="Proteomes" id="UP000007494">
    <property type="component" value="Chromosome XII"/>
</dbReference>
<dbReference type="RefSeq" id="XP_003886160.1">
    <property type="nucleotide sequence ID" value="XM_003886111.1"/>
</dbReference>
<dbReference type="SMART" id="SM00597">
    <property type="entry name" value="ZnF_TTF"/>
    <property type="match status" value="1"/>
</dbReference>
<dbReference type="EMBL" id="LN714487">
    <property type="protein sequence ID" value="CEL70890.1"/>
    <property type="molecule type" value="Genomic_DNA"/>
</dbReference>
<dbReference type="OrthoDB" id="10063284at2759"/>
<feature type="compositionally biased region" description="Polar residues" evidence="1">
    <location>
        <begin position="1"/>
        <end position="15"/>
    </location>
</feature>
<evidence type="ECO:0000313" key="3">
    <source>
        <dbReference type="EMBL" id="CBZ56134.1"/>
    </source>
</evidence>
<feature type="domain" description="TTF-type" evidence="2">
    <location>
        <begin position="403"/>
        <end position="490"/>
    </location>
</feature>
<gene>
    <name evidence="4" type="ORF">BN1204_065600</name>
    <name evidence="3" type="ORF">NCLIV_065600</name>
</gene>
<reference evidence="3" key="1">
    <citation type="submission" date="2011-02" db="EMBL/GenBank/DDBJ databases">
        <authorList>
            <person name="Aslett M."/>
        </authorList>
    </citation>
    <scope>NUCLEOTIDE SEQUENCE</scope>
    <source>
        <strain evidence="3">Liverpool</strain>
    </source>
</reference>